<dbReference type="Proteomes" id="UP000178815">
    <property type="component" value="Unassembled WGS sequence"/>
</dbReference>
<comment type="caution">
    <text evidence="2">The sequence shown here is derived from an EMBL/GenBank/DDBJ whole genome shotgun (WGS) entry which is preliminary data.</text>
</comment>
<proteinExistence type="predicted"/>
<dbReference type="AlphaFoldDB" id="A0A1F6CHQ9"/>
<organism evidence="2 3">
    <name type="scientific">Candidatus Kaiserbacteria bacterium RIFCSPHIGHO2_01_FULL_53_31</name>
    <dbReference type="NCBI Taxonomy" id="1798481"/>
    <lineage>
        <taxon>Bacteria</taxon>
        <taxon>Candidatus Kaiseribacteriota</taxon>
    </lineage>
</organism>
<accession>A0A1F6CHQ9</accession>
<keyword evidence="1" id="KW-0472">Membrane</keyword>
<keyword evidence="1" id="KW-1133">Transmembrane helix</keyword>
<name>A0A1F6CHQ9_9BACT</name>
<reference evidence="2 3" key="1">
    <citation type="journal article" date="2016" name="Nat. Commun.">
        <title>Thousands of microbial genomes shed light on interconnected biogeochemical processes in an aquifer system.</title>
        <authorList>
            <person name="Anantharaman K."/>
            <person name="Brown C.T."/>
            <person name="Hug L.A."/>
            <person name="Sharon I."/>
            <person name="Castelle C.J."/>
            <person name="Probst A.J."/>
            <person name="Thomas B.C."/>
            <person name="Singh A."/>
            <person name="Wilkins M.J."/>
            <person name="Karaoz U."/>
            <person name="Brodie E.L."/>
            <person name="Williams K.H."/>
            <person name="Hubbard S.S."/>
            <person name="Banfield J.F."/>
        </authorList>
    </citation>
    <scope>NUCLEOTIDE SEQUENCE [LARGE SCALE GENOMIC DNA]</scope>
</reference>
<dbReference type="EMBL" id="MFKU01000014">
    <property type="protein sequence ID" value="OGG48402.1"/>
    <property type="molecule type" value="Genomic_DNA"/>
</dbReference>
<evidence type="ECO:0000313" key="2">
    <source>
        <dbReference type="EMBL" id="OGG48402.1"/>
    </source>
</evidence>
<evidence type="ECO:0000256" key="1">
    <source>
        <dbReference type="SAM" id="Phobius"/>
    </source>
</evidence>
<evidence type="ECO:0000313" key="3">
    <source>
        <dbReference type="Proteomes" id="UP000178815"/>
    </source>
</evidence>
<feature type="transmembrane region" description="Helical" evidence="1">
    <location>
        <begin position="12"/>
        <end position="35"/>
    </location>
</feature>
<sequence length="588" mass="60278">MMRNHEAYKRGYILLVVLVVSAVVIAITSGFFNYYGSAVYSERHAFASARALALAEAGIDKAVYELNQDADYSGESDTVLGAGSFSVSVASIDGNTKRLTVTGFAPNSANPIATKVVKATVSINSSVVSFRYGVQVGQGGVSMSNGSRIEGNLFSNGSVTGSGTISGDVTVAVSTDPIANQQWTVQNTGFKIGDIAAHADVAQSFKPSVSASLAGISLQLKKTGSPGDITIKIVNDIGSKPGSTVLASGVIPASLITSAYGFADVTLDASPTVTSGTTYWIIAIAAVSVNDYFMWGQDSGGGYSRGVAKYSSNWNAPSPSWNNITGDLDFRMFVNGIATTLSGITVGGDAWAHTLSSCTVGGDASYQTISNCDVTGTENPGTDPATPVPLPISEAQIAEWEATAEAGGTLPGPYSYEGTRTLGPVKIDGDLTVTNGASLILTGPVWVRGNVTFSNNAVLTVSQSTGNSGAVIIADATGNTNVKGIVNLSNNVIVSGNGEENSFPMILTTNTGSNAVELSNNAVGVILYAPYGSAEISNGTHATQVTAKSLELENNAVVSYDNGLQNASFSNGPGASWAVVSGTYAITQ</sequence>
<protein>
    <recommendedName>
        <fullName evidence="4">Type 4 fimbrial biogenesis protein PilX N-terminal domain-containing protein</fullName>
    </recommendedName>
</protein>
<evidence type="ECO:0008006" key="4">
    <source>
        <dbReference type="Google" id="ProtNLM"/>
    </source>
</evidence>
<gene>
    <name evidence="2" type="ORF">A2678_03120</name>
</gene>
<keyword evidence="1" id="KW-0812">Transmembrane</keyword>
<dbReference type="STRING" id="1798481.A2678_03120"/>